<comment type="function">
    <text evidence="7">Choline transporter.</text>
</comment>
<feature type="transmembrane region" description="Helical" evidence="7">
    <location>
        <begin position="602"/>
        <end position="635"/>
    </location>
</feature>
<keyword evidence="3 7" id="KW-0812">Transmembrane</keyword>
<feature type="transmembrane region" description="Helical" evidence="7">
    <location>
        <begin position="279"/>
        <end position="301"/>
    </location>
</feature>
<dbReference type="EMBL" id="HBFO01000255">
    <property type="protein sequence ID" value="CAD8809073.1"/>
    <property type="molecule type" value="Transcribed_RNA"/>
</dbReference>
<evidence type="ECO:0000256" key="5">
    <source>
        <dbReference type="ARBA" id="ARBA00023136"/>
    </source>
</evidence>
<keyword evidence="6" id="KW-0325">Glycoprotein</keyword>
<evidence type="ECO:0000256" key="6">
    <source>
        <dbReference type="ARBA" id="ARBA00023180"/>
    </source>
</evidence>
<dbReference type="PANTHER" id="PTHR12385:SF14">
    <property type="entry name" value="CHOLINE TRANSPORTER-LIKE 2"/>
    <property type="match status" value="1"/>
</dbReference>
<dbReference type="PANTHER" id="PTHR12385">
    <property type="entry name" value="CHOLINE TRANSPORTER-LIKE (SLC FAMILY 44)"/>
    <property type="match status" value="1"/>
</dbReference>
<evidence type="ECO:0000313" key="8">
    <source>
        <dbReference type="EMBL" id="CAD8809073.1"/>
    </source>
</evidence>
<feature type="transmembrane region" description="Helical" evidence="7">
    <location>
        <begin position="458"/>
        <end position="490"/>
    </location>
</feature>
<feature type="transmembrane region" description="Helical" evidence="7">
    <location>
        <begin position="249"/>
        <end position="272"/>
    </location>
</feature>
<feature type="transmembrane region" description="Helical" evidence="7">
    <location>
        <begin position="342"/>
        <end position="360"/>
    </location>
</feature>
<feature type="transmembrane region" description="Helical" evidence="7">
    <location>
        <begin position="367"/>
        <end position="388"/>
    </location>
</feature>
<dbReference type="GO" id="GO:0022857">
    <property type="term" value="F:transmembrane transporter activity"/>
    <property type="evidence" value="ECO:0007669"/>
    <property type="project" value="UniProtKB-UniRule"/>
</dbReference>
<evidence type="ECO:0000256" key="7">
    <source>
        <dbReference type="RuleBase" id="RU368066"/>
    </source>
</evidence>
<gene>
    <name evidence="8" type="ORF">OMED0930_LOCUS166</name>
</gene>
<keyword evidence="4 7" id="KW-1133">Transmembrane helix</keyword>
<accession>A0A7S0WGY4</accession>
<evidence type="ECO:0000256" key="2">
    <source>
        <dbReference type="ARBA" id="ARBA00007168"/>
    </source>
</evidence>
<feature type="transmembrane region" description="Helical" evidence="7">
    <location>
        <begin position="20"/>
        <end position="41"/>
    </location>
</feature>
<comment type="similarity">
    <text evidence="2 7">Belongs to the CTL (choline transporter-like) family.</text>
</comment>
<evidence type="ECO:0000256" key="4">
    <source>
        <dbReference type="ARBA" id="ARBA00022989"/>
    </source>
</evidence>
<evidence type="ECO:0000256" key="3">
    <source>
        <dbReference type="ARBA" id="ARBA00022692"/>
    </source>
</evidence>
<protein>
    <recommendedName>
        <fullName evidence="7">Choline transporter-like protein</fullName>
    </recommendedName>
</protein>
<organism evidence="8">
    <name type="scientific">Ostreococcus mediterraneus</name>
    <dbReference type="NCBI Taxonomy" id="1486918"/>
    <lineage>
        <taxon>Eukaryota</taxon>
        <taxon>Viridiplantae</taxon>
        <taxon>Chlorophyta</taxon>
        <taxon>Mamiellophyceae</taxon>
        <taxon>Mamiellales</taxon>
        <taxon>Bathycoccaceae</taxon>
        <taxon>Ostreococcus</taxon>
    </lineage>
</organism>
<evidence type="ECO:0000256" key="1">
    <source>
        <dbReference type="ARBA" id="ARBA00004141"/>
    </source>
</evidence>
<dbReference type="Pfam" id="PF04515">
    <property type="entry name" value="Choline_transpo"/>
    <property type="match status" value="1"/>
</dbReference>
<proteinExistence type="inferred from homology"/>
<feature type="transmembrane region" description="Helical" evidence="7">
    <location>
        <begin position="394"/>
        <end position="413"/>
    </location>
</feature>
<feature type="transmembrane region" description="Helical" evidence="7">
    <location>
        <begin position="510"/>
        <end position="538"/>
    </location>
</feature>
<sequence length="728" mass="79749">MGAPVGLDSHLKSPRRCTDLLFLIFYAAFWVTMLALGGYGIKNGNPAALVLGTDYQGVMCDEGNNTGLGKRYFLNVAEVAYAVNALGSTISSTSVTSVDYNLRDAKSICLADCPTMTNTASDISWVCNYPESVEGHPNSPTYTRQDWIDANYDYFADLTAAEQTSSYEWKGPCYPVLYETISTFNTCQYFGTGADGAWTYFKSQTNAVDVFGGTALDEIAPQISSAVEGFLGGDSPLTQIERYIDDFQVGWKVLVLAGVVAPIILSVLYLLILRYFTGFFAYLILFSVNALAIVVTIYFALKAGLIGSDVITSYTSKVSGSASTAITNFADPAESNIAVLKIITYCMIAVTVILFLFTLMMLRRVKVAVGVIKVSVGAFGKIPSLIFFPLVPTVMMILLGVYWLATMIFLFSSGEMKMQSCTMDAGAPPMLFCKDTTNSDTCHCGYATTWDRNLQGALLFYVFGFLWSSQWIIAMCYLVVACVFTQYYFLGGNYNAVKNSPVLSAMKKMTFYHTGTAAVGSFFVSILQFVRLVMAFILRRLKKLGKDSKIMKYGAYYIQYCLWYLQKIIEWINRRAYIMTSIEGTSFCTSAWNALALMVKNVLAVAAVGIIGDIMLVLGKVSIALGSGTIAFLILDNENFVYGDEKVSSPLFIVIVVGLFAFCIASVFMSIVELGIDTVLLCYCKDSEDHGGVPANAPPALIKALNLAKKVKRAKIEEAKQRADRSAQ</sequence>
<keyword evidence="5 7" id="KW-0472">Membrane</keyword>
<reference evidence="8" key="1">
    <citation type="submission" date="2021-01" db="EMBL/GenBank/DDBJ databases">
        <authorList>
            <person name="Corre E."/>
            <person name="Pelletier E."/>
            <person name="Niang G."/>
            <person name="Scheremetjew M."/>
            <person name="Finn R."/>
            <person name="Kale V."/>
            <person name="Holt S."/>
            <person name="Cochrane G."/>
            <person name="Meng A."/>
            <person name="Brown T."/>
            <person name="Cohen L."/>
        </authorList>
    </citation>
    <scope>NUCLEOTIDE SEQUENCE</scope>
    <source>
        <strain evidence="8">Clade-D-RCC1621</strain>
    </source>
</reference>
<dbReference type="InterPro" id="IPR007603">
    <property type="entry name" value="Choline_transptr-like"/>
</dbReference>
<feature type="transmembrane region" description="Helical" evidence="7">
    <location>
        <begin position="647"/>
        <end position="671"/>
    </location>
</feature>
<comment type="subcellular location">
    <subcellularLocation>
        <location evidence="7">Cell membrane</location>
        <topology evidence="7">Multi-pass membrane protein</topology>
    </subcellularLocation>
    <subcellularLocation>
        <location evidence="1">Membrane</location>
        <topology evidence="1">Multi-pass membrane protein</topology>
    </subcellularLocation>
</comment>
<name>A0A7S0WGY4_9CHLO</name>
<dbReference type="AlphaFoldDB" id="A0A7S0WGY4"/>
<dbReference type="GO" id="GO:0005886">
    <property type="term" value="C:plasma membrane"/>
    <property type="evidence" value="ECO:0007669"/>
    <property type="project" value="UniProtKB-SubCell"/>
</dbReference>